<protein>
    <submittedName>
        <fullName evidence="2">DUF3348 domain-containing protein</fullName>
    </submittedName>
</protein>
<reference evidence="2 3" key="1">
    <citation type="submission" date="2020-07" db="EMBL/GenBank/DDBJ databases">
        <title>Taxonomic revisions and descriptions of new bacterial species based on genomic comparisons in the high-G+C-content subgroup of the family Alcaligenaceae.</title>
        <authorList>
            <person name="Szabo A."/>
            <person name="Felfoldi T."/>
        </authorList>
    </citation>
    <scope>NUCLEOTIDE SEQUENCE [LARGE SCALE GENOMIC DNA]</scope>
    <source>
        <strain evidence="2 3">LMG 24012</strain>
    </source>
</reference>
<dbReference type="Proteomes" id="UP000559809">
    <property type="component" value="Unassembled WGS sequence"/>
</dbReference>
<organism evidence="2 3">
    <name type="scientific">Parapusillimonas granuli</name>
    <dbReference type="NCBI Taxonomy" id="380911"/>
    <lineage>
        <taxon>Bacteria</taxon>
        <taxon>Pseudomonadati</taxon>
        <taxon>Pseudomonadota</taxon>
        <taxon>Betaproteobacteria</taxon>
        <taxon>Burkholderiales</taxon>
        <taxon>Alcaligenaceae</taxon>
        <taxon>Parapusillimonas</taxon>
    </lineage>
</organism>
<accession>A0A853G2E6</accession>
<dbReference type="EMBL" id="JACCEM010000007">
    <property type="protein sequence ID" value="NYT50447.1"/>
    <property type="molecule type" value="Genomic_DNA"/>
</dbReference>
<dbReference type="AlphaFoldDB" id="A0A853G2E6"/>
<feature type="region of interest" description="Disordered" evidence="1">
    <location>
        <begin position="99"/>
        <end position="118"/>
    </location>
</feature>
<proteinExistence type="predicted"/>
<name>A0A853G2E6_9BURK</name>
<comment type="caution">
    <text evidence="2">The sequence shown here is derived from an EMBL/GenBank/DDBJ whole genome shotgun (WGS) entry which is preliminary data.</text>
</comment>
<evidence type="ECO:0000256" key="1">
    <source>
        <dbReference type="SAM" id="MobiDB-lite"/>
    </source>
</evidence>
<evidence type="ECO:0000313" key="2">
    <source>
        <dbReference type="EMBL" id="NYT50447.1"/>
    </source>
</evidence>
<gene>
    <name evidence="2" type="ORF">H0A72_14100</name>
</gene>
<dbReference type="InterPro" id="IPR021783">
    <property type="entry name" value="DUF3348"/>
</dbReference>
<dbReference type="Pfam" id="PF11828">
    <property type="entry name" value="DUF3348"/>
    <property type="match status" value="1"/>
</dbReference>
<evidence type="ECO:0000313" key="3">
    <source>
        <dbReference type="Proteomes" id="UP000559809"/>
    </source>
</evidence>
<dbReference type="RefSeq" id="WP_180156395.1">
    <property type="nucleotide sequence ID" value="NZ_JACCEM010000007.1"/>
</dbReference>
<keyword evidence="3" id="KW-1185">Reference proteome</keyword>
<sequence>MAQELPRRTNFSGPALIRLLSRLLDAHVREPGQPLPDRLSQWLGWTDAIGLASALGAAPAVAAAARPGHAEPGAAQAEEDYAHVRAMLERAIAELGEPAAAPPRARQKGLGGARGRPAPPVEYSTYRRRYVSLQQNMESAIAALRARLRTALASASPGAARLAVLDAVMEQALDAREHELLSAVPALLERRFLRLRPADPEPDADSLVGRAPASDDWQAVFRRDMQSVLRAELDLRLQPVDGLLAALRSGAP</sequence>